<dbReference type="InterPro" id="IPR019147">
    <property type="entry name" value="SWAP_N_domain"/>
</dbReference>
<feature type="domain" description="SURP motif" evidence="8">
    <location>
        <begin position="361"/>
        <end position="403"/>
    </location>
</feature>
<reference evidence="10" key="1">
    <citation type="submission" date="2025-08" db="UniProtKB">
        <authorList>
            <consortium name="RefSeq"/>
        </authorList>
    </citation>
    <scope>IDENTIFICATION</scope>
    <source>
        <tissue evidence="10">Fruit stalk</tissue>
    </source>
</reference>
<feature type="compositionally biased region" description="Polar residues" evidence="7">
    <location>
        <begin position="516"/>
        <end position="525"/>
    </location>
</feature>
<evidence type="ECO:0000259" key="8">
    <source>
        <dbReference type="PROSITE" id="PS50128"/>
    </source>
</evidence>
<sequence length="908" mass="100360">MDLEMVGRHALLFDDDAMAAFVNSSEALVDWNSLSIDRYDVRHLLSGPPPSRKRRRHLSSPPQTADDALESELDRERYLDLPPPSSSRSDQQGGHNDEEPETAGGGYNSVPFSYGKTGESNELKDTDAESSFRPPFPVPASLLQNLPPTEKVHQIMARTAMFVSRHGGQSEIVLRVKQGDNPTFGFLMPDHPLHLYFRFLVDHKELLNSNSVDEESKAGCALDQVGGVRGGGALSLLGTVYDSGEDEEGAMENATDAKKKKSVEAGVAINKTSTDGPEQKESSTSVNGKDETVTKHSAPLKEKASLIKRNLSITKVMAGRTTGLKKESDASAAEKSRASSLPPTSKVELPVVEPSSDLKRVVDKIVEFILKNGRQFEAVLVEQDVKHGRFPFLLPSNLYHPYYLKVLQKAERSKFPGKGFISEKHDSSSLGVEKKAASSRESDIVSVGSDIPYDSDRKEKFKMVISKSKKDGQDPPTQATQPQIGISVDAAAAAAILQAATRGIKNPNIEILSKTSLNGSSQAPSSEGGHASSFGSLLSSQRQGSNQKPEQKREPSVSGPVANAIAKTAAIAAASEADSSEACLTKEEKLKAERLKRAKMFAAMIKGGSAPLKTEPSRGLSAELPESGVSGSGVEGGSLFRKDGEGCSVASDVNTSDKNEKHEMMYSGIDHNERRSKRKYRSRLQRHEEDSRREEEEEEEKVREHSDKKRRSHHSSFRTRDRRKHKKRHSSLKDHDSRHQHKHDSSSDDERGHKSDYSVSDQHHSRHRQKRDSSSDTEHRCSRFGHEHNSSSEDEHRCSRHCHRHYSSSEDENQRSRHRHKHHRSANGEYRHRRKRSHSGREMELEEGEICAKSDQCKLSEGNGASREASVDISKPDAEEKAPSLPSETTTVSNDLRAKIRAMLMATL</sequence>
<feature type="compositionally biased region" description="Basic residues" evidence="7">
    <location>
        <begin position="674"/>
        <end position="684"/>
    </location>
</feature>
<dbReference type="SMART" id="SM01141">
    <property type="entry name" value="DRY_EERY"/>
    <property type="match status" value="1"/>
</dbReference>
<evidence type="ECO:0000256" key="4">
    <source>
        <dbReference type="ARBA" id="ARBA00023015"/>
    </source>
</evidence>
<evidence type="ECO:0000256" key="6">
    <source>
        <dbReference type="ARBA" id="ARBA00023187"/>
    </source>
</evidence>
<feature type="region of interest" description="Disordered" evidence="7">
    <location>
        <begin position="318"/>
        <end position="348"/>
    </location>
</feature>
<dbReference type="GeneID" id="111275657"/>
<feature type="compositionally biased region" description="Basic and acidic residues" evidence="7">
    <location>
        <begin position="324"/>
        <end position="337"/>
    </location>
</feature>
<dbReference type="SUPFAM" id="SSF109905">
    <property type="entry name" value="Surp module (SWAP domain)"/>
    <property type="match status" value="2"/>
</dbReference>
<dbReference type="AlphaFoldDB" id="A0A6P5WL69"/>
<feature type="compositionally biased region" description="Basic and acidic residues" evidence="7">
    <location>
        <begin position="685"/>
        <end position="707"/>
    </location>
</feature>
<evidence type="ECO:0000256" key="7">
    <source>
        <dbReference type="SAM" id="MobiDB-lite"/>
    </source>
</evidence>
<feature type="compositionally biased region" description="Polar residues" evidence="7">
    <location>
        <begin position="533"/>
        <end position="548"/>
    </location>
</feature>
<dbReference type="GO" id="GO:0003723">
    <property type="term" value="F:RNA binding"/>
    <property type="evidence" value="ECO:0007669"/>
    <property type="project" value="UniProtKB-KW"/>
</dbReference>
<feature type="compositionally biased region" description="Basic and acidic residues" evidence="7">
    <location>
        <begin position="288"/>
        <end position="301"/>
    </location>
</feature>
<feature type="compositionally biased region" description="Basic residues" evidence="7">
    <location>
        <begin position="708"/>
        <end position="730"/>
    </location>
</feature>
<accession>A0A6P5WL69</accession>
<feature type="compositionally biased region" description="Polar residues" evidence="7">
    <location>
        <begin position="270"/>
        <end position="287"/>
    </location>
</feature>
<dbReference type="RefSeq" id="XP_022716865.1">
    <property type="nucleotide sequence ID" value="XM_022861130.1"/>
</dbReference>
<name>A0A6P5WL69_DURZI</name>
<keyword evidence="9" id="KW-1185">Reference proteome</keyword>
<feature type="compositionally biased region" description="Basic residues" evidence="7">
    <location>
        <begin position="816"/>
        <end position="838"/>
    </location>
</feature>
<keyword evidence="1" id="KW-0507">mRNA processing</keyword>
<dbReference type="OrthoDB" id="5836667at2759"/>
<feature type="compositionally biased region" description="Basic and acidic residues" evidence="7">
    <location>
        <begin position="771"/>
        <end position="797"/>
    </location>
</feature>
<dbReference type="PANTHER" id="PTHR13161:SF15">
    <property type="entry name" value="SPLICING FACTOR, SUPPRESSOR OF WHITE-APRICOT HOMOLOG"/>
    <property type="match status" value="1"/>
</dbReference>
<dbReference type="PANTHER" id="PTHR13161">
    <property type="entry name" value="SPLICING FACTOR SUPPRESSOR OF WHITE APRICOT"/>
    <property type="match status" value="1"/>
</dbReference>
<evidence type="ECO:0000313" key="10">
    <source>
        <dbReference type="RefSeq" id="XP_022716865.1"/>
    </source>
</evidence>
<dbReference type="SMART" id="SM00648">
    <property type="entry name" value="SWAP"/>
    <property type="match status" value="2"/>
</dbReference>
<feature type="compositionally biased region" description="Basic and acidic residues" evidence="7">
    <location>
        <begin position="655"/>
        <end position="664"/>
    </location>
</feature>
<dbReference type="Gene3D" id="1.10.10.790">
    <property type="entry name" value="Surp module"/>
    <property type="match status" value="2"/>
</dbReference>
<feature type="region of interest" description="Disordered" evidence="7">
    <location>
        <begin position="516"/>
        <end position="560"/>
    </location>
</feature>
<evidence type="ECO:0000256" key="3">
    <source>
        <dbReference type="ARBA" id="ARBA00022884"/>
    </source>
</evidence>
<dbReference type="Proteomes" id="UP000515121">
    <property type="component" value="Unplaced"/>
</dbReference>
<feature type="region of interest" description="Disordered" evidence="7">
    <location>
        <begin position="609"/>
        <end position="893"/>
    </location>
</feature>
<dbReference type="PROSITE" id="PS50128">
    <property type="entry name" value="SURP"/>
    <property type="match status" value="2"/>
</dbReference>
<feature type="region of interest" description="Disordered" evidence="7">
    <location>
        <begin position="269"/>
        <end position="301"/>
    </location>
</feature>
<feature type="region of interest" description="Disordered" evidence="7">
    <location>
        <begin position="45"/>
        <end position="144"/>
    </location>
</feature>
<evidence type="ECO:0000313" key="9">
    <source>
        <dbReference type="Proteomes" id="UP000515121"/>
    </source>
</evidence>
<keyword evidence="3" id="KW-0694">RNA-binding</keyword>
<gene>
    <name evidence="10" type="primary">LOC111275657</name>
</gene>
<keyword evidence="6" id="KW-0508">mRNA splicing</keyword>
<evidence type="ECO:0000256" key="1">
    <source>
        <dbReference type="ARBA" id="ARBA00022664"/>
    </source>
</evidence>
<organism evidence="9 10">
    <name type="scientific">Durio zibethinus</name>
    <name type="common">Durian</name>
    <dbReference type="NCBI Taxonomy" id="66656"/>
    <lineage>
        <taxon>Eukaryota</taxon>
        <taxon>Viridiplantae</taxon>
        <taxon>Streptophyta</taxon>
        <taxon>Embryophyta</taxon>
        <taxon>Tracheophyta</taxon>
        <taxon>Spermatophyta</taxon>
        <taxon>Magnoliopsida</taxon>
        <taxon>eudicotyledons</taxon>
        <taxon>Gunneridae</taxon>
        <taxon>Pentapetalae</taxon>
        <taxon>rosids</taxon>
        <taxon>malvids</taxon>
        <taxon>Malvales</taxon>
        <taxon>Malvaceae</taxon>
        <taxon>Helicteroideae</taxon>
        <taxon>Durio</taxon>
    </lineage>
</organism>
<dbReference type="KEGG" id="dzi:111275657"/>
<proteinExistence type="predicted"/>
<dbReference type="Pfam" id="PF01805">
    <property type="entry name" value="Surp"/>
    <property type="match status" value="2"/>
</dbReference>
<evidence type="ECO:0000256" key="2">
    <source>
        <dbReference type="ARBA" id="ARBA00022737"/>
    </source>
</evidence>
<keyword evidence="5" id="KW-0804">Transcription</keyword>
<evidence type="ECO:0000256" key="5">
    <source>
        <dbReference type="ARBA" id="ARBA00023163"/>
    </source>
</evidence>
<dbReference type="GO" id="GO:0000395">
    <property type="term" value="P:mRNA 5'-splice site recognition"/>
    <property type="evidence" value="ECO:0007669"/>
    <property type="project" value="TreeGrafter"/>
</dbReference>
<keyword evidence="2" id="KW-0677">Repeat</keyword>
<feature type="domain" description="SURP motif" evidence="8">
    <location>
        <begin position="155"/>
        <end position="197"/>
    </location>
</feature>
<protein>
    <submittedName>
        <fullName evidence="10">Protein suppressor of white apricot-like isoform X1</fullName>
    </submittedName>
</protein>
<dbReference type="Pfam" id="PF09750">
    <property type="entry name" value="DRY_EERY"/>
    <property type="match status" value="1"/>
</dbReference>
<feature type="compositionally biased region" description="Basic and acidic residues" evidence="7">
    <location>
        <begin position="731"/>
        <end position="756"/>
    </location>
</feature>
<dbReference type="InterPro" id="IPR040397">
    <property type="entry name" value="SWAP"/>
</dbReference>
<dbReference type="InterPro" id="IPR035967">
    <property type="entry name" value="SWAP/Surp_sf"/>
</dbReference>
<keyword evidence="4" id="KW-0805">Transcription regulation</keyword>
<dbReference type="InterPro" id="IPR000061">
    <property type="entry name" value="Surp"/>
</dbReference>